<evidence type="ECO:0000259" key="7">
    <source>
        <dbReference type="PROSITE" id="PS51007"/>
    </source>
</evidence>
<dbReference type="InterPro" id="IPR002324">
    <property type="entry name" value="Cyt_c_ID"/>
</dbReference>
<feature type="domain" description="Cytochrome c" evidence="7">
    <location>
        <begin position="94"/>
        <end position="192"/>
    </location>
</feature>
<evidence type="ECO:0000256" key="6">
    <source>
        <dbReference type="PROSITE-ProRule" id="PRU00433"/>
    </source>
</evidence>
<proteinExistence type="predicted"/>
<dbReference type="PROSITE" id="PS51007">
    <property type="entry name" value="CYTC"/>
    <property type="match status" value="2"/>
</dbReference>
<keyword evidence="2 6" id="KW-0349">Heme</keyword>
<dbReference type="InterPro" id="IPR051459">
    <property type="entry name" value="Cytochrome_c-type_DH"/>
</dbReference>
<dbReference type="InterPro" id="IPR036909">
    <property type="entry name" value="Cyt_c-like_dom_sf"/>
</dbReference>
<evidence type="ECO:0000256" key="1">
    <source>
        <dbReference type="ARBA" id="ARBA00022448"/>
    </source>
</evidence>
<evidence type="ECO:0000313" key="8">
    <source>
        <dbReference type="EMBL" id="USE80306.1"/>
    </source>
</evidence>
<keyword evidence="3 6" id="KW-0479">Metal-binding</keyword>
<evidence type="ECO:0000256" key="2">
    <source>
        <dbReference type="ARBA" id="ARBA00022617"/>
    </source>
</evidence>
<dbReference type="PANTHER" id="PTHR35008">
    <property type="entry name" value="BLL4482 PROTEIN-RELATED"/>
    <property type="match status" value="1"/>
</dbReference>
<evidence type="ECO:0000256" key="4">
    <source>
        <dbReference type="ARBA" id="ARBA00022982"/>
    </source>
</evidence>
<feature type="domain" description="Cytochrome c" evidence="7">
    <location>
        <begin position="302"/>
        <end position="386"/>
    </location>
</feature>
<keyword evidence="5 6" id="KW-0408">Iron</keyword>
<evidence type="ECO:0000256" key="5">
    <source>
        <dbReference type="ARBA" id="ARBA00023004"/>
    </source>
</evidence>
<dbReference type="Pfam" id="PF00034">
    <property type="entry name" value="Cytochrom_C"/>
    <property type="match status" value="1"/>
</dbReference>
<accession>A0ABY4VTE6</accession>
<evidence type="ECO:0000313" key="9">
    <source>
        <dbReference type="Proteomes" id="UP001056648"/>
    </source>
</evidence>
<keyword evidence="9" id="KW-1185">Reference proteome</keyword>
<dbReference type="EMBL" id="CP098736">
    <property type="protein sequence ID" value="USE80306.1"/>
    <property type="molecule type" value="Genomic_DNA"/>
</dbReference>
<dbReference type="PRINTS" id="PR00606">
    <property type="entry name" value="CYTCHROMECID"/>
</dbReference>
<dbReference type="PANTHER" id="PTHR35008:SF8">
    <property type="entry name" value="ALCOHOL DEHYDROGENASE CYTOCHROME C SUBUNIT"/>
    <property type="match status" value="1"/>
</dbReference>
<dbReference type="InterPro" id="IPR009056">
    <property type="entry name" value="Cyt_c-like_dom"/>
</dbReference>
<dbReference type="Pfam" id="PF13442">
    <property type="entry name" value="Cytochrome_CBB3"/>
    <property type="match status" value="1"/>
</dbReference>
<dbReference type="Proteomes" id="UP001056648">
    <property type="component" value="Chromosome 2"/>
</dbReference>
<keyword evidence="4" id="KW-0249">Electron transport</keyword>
<dbReference type="Gene3D" id="1.10.760.10">
    <property type="entry name" value="Cytochrome c-like domain"/>
    <property type="match status" value="2"/>
</dbReference>
<keyword evidence="1" id="KW-0813">Transport</keyword>
<gene>
    <name evidence="8" type="ORF">NDR89_10940</name>
</gene>
<evidence type="ECO:0000256" key="3">
    <source>
        <dbReference type="ARBA" id="ARBA00022723"/>
    </source>
</evidence>
<protein>
    <submittedName>
        <fullName evidence="8">C-type cytochrome</fullName>
    </submittedName>
</protein>
<dbReference type="SUPFAM" id="SSF46626">
    <property type="entry name" value="Cytochrome c"/>
    <property type="match status" value="2"/>
</dbReference>
<organism evidence="8 9">
    <name type="scientific">Cupriavidus gilardii</name>
    <dbReference type="NCBI Taxonomy" id="82541"/>
    <lineage>
        <taxon>Bacteria</taxon>
        <taxon>Pseudomonadati</taxon>
        <taxon>Pseudomonadota</taxon>
        <taxon>Betaproteobacteria</taxon>
        <taxon>Burkholderiales</taxon>
        <taxon>Burkholderiaceae</taxon>
        <taxon>Cupriavidus</taxon>
    </lineage>
</organism>
<sequence length="386" mass="40646">MSRCDSGNPARAGARAGWRRGAMLAGLLLGIAGAAVLPQAAQAEPKGAARTDSKDSKDTRAARAQLGRTATAAELKAWDIDVRPDFQGLPPGRGTVAQGQAVWDARCASCHGDFGESNAVFTPIAGGTTAADIASGRVAAMTGSQPYRTSLMKLSTVSTLWDYIHRAMPWDKPRSLTVDEVYAVTAYILNLGDIVPADFTLSDANIGEVQRRLPNRNGMTTQHGLWPGRGKPDTRNTACMSNCAGKVEVSSLIPEYARGAHGDLAAQQRSFGPVRGIATGSPEDEAKPPAAQQAKAEATTAAAQPVGARLAGQYQCLACHAPDRKLVGPSFHEIAQRYRGKDAHGALAQKIRGGGQGAWGPVPMPPQPQVPESDIQAMVKWILEAK</sequence>
<name>A0ABY4VTE6_9BURK</name>
<reference evidence="8" key="1">
    <citation type="submission" date="2022-06" db="EMBL/GenBank/DDBJ databases">
        <title>Complete genome sequence and characterization of Cupriavidus gilardii QJ1 isolated from contaminating cells.</title>
        <authorList>
            <person name="Qi J."/>
        </authorList>
    </citation>
    <scope>NUCLEOTIDE SEQUENCE</scope>
    <source>
        <strain evidence="8">QJ1</strain>
    </source>
</reference>